<comment type="caution">
    <text evidence="3">The sequence shown here is derived from an EMBL/GenBank/DDBJ whole genome shotgun (WGS) entry which is preliminary data.</text>
</comment>
<dbReference type="EMBL" id="JALQCX010000026">
    <property type="protein sequence ID" value="MCK9815371.1"/>
    <property type="molecule type" value="Genomic_DNA"/>
</dbReference>
<evidence type="ECO:0000259" key="2">
    <source>
        <dbReference type="Pfam" id="PF01261"/>
    </source>
</evidence>
<reference evidence="3 4" key="1">
    <citation type="journal article" date="2022" name="Int. J. Syst. Evol. Microbiol.">
        <title>Pseudomonas aegrilactucae sp. nov. and Pseudomonas morbosilactucae sp. nov., pathogens causing bacterial rot of lettuce in Japan.</title>
        <authorList>
            <person name="Sawada H."/>
            <person name="Fujikawa T."/>
            <person name="Satou M."/>
        </authorList>
    </citation>
    <scope>NUCLEOTIDE SEQUENCE [LARGE SCALE GENOMIC DNA]</scope>
    <source>
        <strain evidence="3 4">MAFF 302046</strain>
    </source>
</reference>
<name>A0ABT0JHI5_9PSED</name>
<dbReference type="GO" id="GO:0016853">
    <property type="term" value="F:isomerase activity"/>
    <property type="evidence" value="ECO:0007669"/>
    <property type="project" value="UniProtKB-KW"/>
</dbReference>
<keyword evidence="4" id="KW-1185">Reference proteome</keyword>
<dbReference type="PANTHER" id="PTHR12110">
    <property type="entry name" value="HYDROXYPYRUVATE ISOMERASE"/>
    <property type="match status" value="1"/>
</dbReference>
<feature type="signal peptide" evidence="1">
    <location>
        <begin position="1"/>
        <end position="25"/>
    </location>
</feature>
<keyword evidence="3" id="KW-0413">Isomerase</keyword>
<dbReference type="InterPro" id="IPR013022">
    <property type="entry name" value="Xyl_isomerase-like_TIM-brl"/>
</dbReference>
<dbReference type="Proteomes" id="UP001155163">
    <property type="component" value="Unassembled WGS sequence"/>
</dbReference>
<dbReference type="RefSeq" id="WP_268262336.1">
    <property type="nucleotide sequence ID" value="NZ_JALQCX010000026.1"/>
</dbReference>
<dbReference type="PANTHER" id="PTHR12110:SF41">
    <property type="entry name" value="INOSOSE DEHYDRATASE"/>
    <property type="match status" value="1"/>
</dbReference>
<evidence type="ECO:0000313" key="3">
    <source>
        <dbReference type="EMBL" id="MCK9815371.1"/>
    </source>
</evidence>
<evidence type="ECO:0000256" key="1">
    <source>
        <dbReference type="SAM" id="SignalP"/>
    </source>
</evidence>
<dbReference type="Gene3D" id="3.20.20.150">
    <property type="entry name" value="Divalent-metal-dependent TIM barrel enzymes"/>
    <property type="match status" value="1"/>
</dbReference>
<keyword evidence="1" id="KW-0732">Signal</keyword>
<dbReference type="Pfam" id="PF01261">
    <property type="entry name" value="AP_endonuc_2"/>
    <property type="match status" value="1"/>
</dbReference>
<proteinExistence type="predicted"/>
<accession>A0ABT0JHI5</accession>
<dbReference type="SUPFAM" id="SSF51658">
    <property type="entry name" value="Xylose isomerase-like"/>
    <property type="match status" value="1"/>
</dbReference>
<protein>
    <submittedName>
        <fullName evidence="3">Sugar phosphate isomerase/epimerase</fullName>
    </submittedName>
</protein>
<dbReference type="InterPro" id="IPR050312">
    <property type="entry name" value="IolE/XylAMocC-like"/>
</dbReference>
<sequence>MRVLKKMALATLVAGCVLNATALLAAPAVDRQIALQMYTLRNVGTLEQQFFLAQSAGFSAVELVGDQGVSRDELNRLLKKYNLAVTSAHVQLEALRRQLPETIAFNRAVGNKVLVVPYLQPADRPTNARGWQKLGEELNALGARLRKEGMRLAYHNHDFEMKKYQGKTGLEWLVDATRPNNLALEIDAAWVSRGGQDPVRLIKRYPDRLFALHAKDNAGIGVRDDERNFAPLGEGLLAWGEIVAVAQEEARPLYIVEHDLPKDPAAIIRASKLNLQRELQREGRDRKLE</sequence>
<evidence type="ECO:0000313" key="4">
    <source>
        <dbReference type="Proteomes" id="UP001155163"/>
    </source>
</evidence>
<feature type="chain" id="PRO_5047528991" evidence="1">
    <location>
        <begin position="26"/>
        <end position="289"/>
    </location>
</feature>
<reference evidence="3 4" key="2">
    <citation type="journal article" date="2023" name="Plant Pathol.">
        <title>Dismantling and reorganizing Pseudomonas marginalis sensu#lato.</title>
        <authorList>
            <person name="Sawada H."/>
            <person name="Fujikawa T."/>
            <person name="Satou M."/>
        </authorList>
    </citation>
    <scope>NUCLEOTIDE SEQUENCE [LARGE SCALE GENOMIC DNA]</scope>
    <source>
        <strain evidence="3 4">MAFF 302046</strain>
    </source>
</reference>
<dbReference type="InterPro" id="IPR036237">
    <property type="entry name" value="Xyl_isomerase-like_sf"/>
</dbReference>
<gene>
    <name evidence="3" type="ORF">M1B35_14845</name>
</gene>
<feature type="domain" description="Xylose isomerase-like TIM barrel" evidence="2">
    <location>
        <begin position="52"/>
        <end position="268"/>
    </location>
</feature>
<organism evidence="3 4">
    <name type="scientific">Pseudomonas morbosilactucae</name>
    <dbReference type="NCBI Taxonomy" id="2938197"/>
    <lineage>
        <taxon>Bacteria</taxon>
        <taxon>Pseudomonadati</taxon>
        <taxon>Pseudomonadota</taxon>
        <taxon>Gammaproteobacteria</taxon>
        <taxon>Pseudomonadales</taxon>
        <taxon>Pseudomonadaceae</taxon>
        <taxon>Pseudomonas</taxon>
    </lineage>
</organism>